<evidence type="ECO:0000256" key="1">
    <source>
        <dbReference type="SAM" id="MobiDB-lite"/>
    </source>
</evidence>
<dbReference type="PANTHER" id="PTHR42736">
    <property type="entry name" value="PROTEIN-GLUTAMINE GAMMA-GLUTAMYLTRANSFERASE"/>
    <property type="match status" value="1"/>
</dbReference>
<accession>A0A4Q7MHT6</accession>
<dbReference type="PANTHER" id="PTHR42736:SF1">
    <property type="entry name" value="PROTEIN-GLUTAMINE GAMMA-GLUTAMYLTRANSFERASE"/>
    <property type="match status" value="1"/>
</dbReference>
<dbReference type="SUPFAM" id="SSF54001">
    <property type="entry name" value="Cysteine proteinases"/>
    <property type="match status" value="1"/>
</dbReference>
<keyword evidence="2" id="KW-0472">Membrane</keyword>
<keyword evidence="2" id="KW-0812">Transmembrane</keyword>
<dbReference type="RefSeq" id="WP_130351185.1">
    <property type="nucleotide sequence ID" value="NZ_SGWY01000001.1"/>
</dbReference>
<comment type="caution">
    <text evidence="4">The sequence shown here is derived from an EMBL/GenBank/DDBJ whole genome shotgun (WGS) entry which is preliminary data.</text>
</comment>
<dbReference type="InterPro" id="IPR052901">
    <property type="entry name" value="Bact_TGase-like"/>
</dbReference>
<keyword evidence="5" id="KW-1185">Reference proteome</keyword>
<gene>
    <name evidence="4" type="ORF">EV187_0202</name>
</gene>
<feature type="transmembrane region" description="Helical" evidence="2">
    <location>
        <begin position="41"/>
        <end position="61"/>
    </location>
</feature>
<dbReference type="InterPro" id="IPR038765">
    <property type="entry name" value="Papain-like_cys_pep_sf"/>
</dbReference>
<evidence type="ECO:0000259" key="3">
    <source>
        <dbReference type="SMART" id="SM00460"/>
    </source>
</evidence>
<reference evidence="4 5" key="1">
    <citation type="submission" date="2019-02" db="EMBL/GenBank/DDBJ databases">
        <title>Genomic Encyclopedia of Type Strains, Phase IV (KMG-IV): sequencing the most valuable type-strain genomes for metagenomic binning, comparative biology and taxonomic classification.</title>
        <authorList>
            <person name="Goeker M."/>
        </authorList>
    </citation>
    <scope>NUCLEOTIDE SEQUENCE [LARGE SCALE GENOMIC DNA]</scope>
    <source>
        <strain evidence="4 5">DSM 43045</strain>
    </source>
</reference>
<feature type="transmembrane region" description="Helical" evidence="2">
    <location>
        <begin position="185"/>
        <end position="201"/>
    </location>
</feature>
<dbReference type="SMART" id="SM00460">
    <property type="entry name" value="TGc"/>
    <property type="match status" value="1"/>
</dbReference>
<dbReference type="EMBL" id="SGWY01000001">
    <property type="protein sequence ID" value="RZS67781.1"/>
    <property type="molecule type" value="Genomic_DNA"/>
</dbReference>
<evidence type="ECO:0000256" key="2">
    <source>
        <dbReference type="SAM" id="Phobius"/>
    </source>
</evidence>
<feature type="transmembrane region" description="Helical" evidence="2">
    <location>
        <begin position="618"/>
        <end position="645"/>
    </location>
</feature>
<evidence type="ECO:0000313" key="4">
    <source>
        <dbReference type="EMBL" id="RZS67781.1"/>
    </source>
</evidence>
<keyword evidence="2" id="KW-1133">Transmembrane helix</keyword>
<name>A0A4Q7MHT6_9MICO</name>
<dbReference type="AlphaFoldDB" id="A0A4Q7MHT6"/>
<feature type="transmembrane region" description="Helical" evidence="2">
    <location>
        <begin position="12"/>
        <end position="35"/>
    </location>
</feature>
<feature type="domain" description="Transglutaminase-like" evidence="3">
    <location>
        <begin position="487"/>
        <end position="561"/>
    </location>
</feature>
<evidence type="ECO:0000313" key="5">
    <source>
        <dbReference type="Proteomes" id="UP000293289"/>
    </source>
</evidence>
<sequence>MSAARRPAGVDRLWPTLVSVLLVMAMLAAAMIPWWPIYESAAFVVASSAAIVAGTAIAVAGAKFGWPAWAVVIAVFGTYLVLGVPAAVPSRAVVGVIPTPQGIVELLTGAALSWKQLVTIAVPVGSYQTLLVPPFLLALVAATSAVTIALRSRRPAAAVIPPAVLLLAGIALGVVHAALAIETGLAFLITAVAWLVRVAIANRREITSGRPVELALADARRVLGASAIVAVALVGATAASVTLPMPPRSVVRAELQPPFEPRAHESPLAGFRTAFDPEVARDAMLEVRGLPPGAGIRIATLDTYDGIVYTVGGADGTAESGRFTRVPYRLDQTAVRGESTELDVLVRGYSDVWVPGIGQLERITFAGERAELLADAFVYNDVTGTGAVQVGLEALDRYTAQSVVPVEPESLARLQPGTSVLPPAPELPKELAVLLDEWAPASDDEGERLQGVIAALQREGFVSHGLESDQVPSRSGHSLDRLVELATERPMVGDGEQYAVAAALMARQIGFPARVVVGYLPDPGDPLPEPGESTVFDSDDRQAWIEVQTAEGAWVSVDPNPEPRPIPEREPDEPTIVSRPQSALPPPAERTPVDDLDSDPELALDRGDDGTEPWVEALLGALAITGFVVLGLAVLVSPFLAIIVAKLRRRRLRRLAPSAVERIEGGWQEFADTAADYGYAIRPTATRAEQAATVGGLAPLVLASVVDRAVFAPDGPSDGDDARVWSAVDELQDRLAAPRSRRERILAAISLTSLGGYAVTRRGPKP</sequence>
<dbReference type="Gene3D" id="3.10.620.30">
    <property type="match status" value="1"/>
</dbReference>
<dbReference type="InterPro" id="IPR021878">
    <property type="entry name" value="TgpA_N"/>
</dbReference>
<protein>
    <submittedName>
        <fullName evidence="4">Transglutaminase superfamily protein</fullName>
    </submittedName>
</protein>
<proteinExistence type="predicted"/>
<dbReference type="InterPro" id="IPR002931">
    <property type="entry name" value="Transglutaminase-like"/>
</dbReference>
<dbReference type="Pfam" id="PF11992">
    <property type="entry name" value="TgpA_N"/>
    <property type="match status" value="1"/>
</dbReference>
<feature type="region of interest" description="Disordered" evidence="1">
    <location>
        <begin position="552"/>
        <end position="609"/>
    </location>
</feature>
<organism evidence="4 5">
    <name type="scientific">Agromyces ramosus</name>
    <dbReference type="NCBI Taxonomy" id="33879"/>
    <lineage>
        <taxon>Bacteria</taxon>
        <taxon>Bacillati</taxon>
        <taxon>Actinomycetota</taxon>
        <taxon>Actinomycetes</taxon>
        <taxon>Micrococcales</taxon>
        <taxon>Microbacteriaceae</taxon>
        <taxon>Agromyces</taxon>
    </lineage>
</organism>
<dbReference type="Proteomes" id="UP000293289">
    <property type="component" value="Unassembled WGS sequence"/>
</dbReference>
<dbReference type="OrthoDB" id="3651060at2"/>
<dbReference type="Pfam" id="PF01841">
    <property type="entry name" value="Transglut_core"/>
    <property type="match status" value="1"/>
</dbReference>
<feature type="transmembrane region" description="Helical" evidence="2">
    <location>
        <begin position="131"/>
        <end position="150"/>
    </location>
</feature>
<feature type="transmembrane region" description="Helical" evidence="2">
    <location>
        <begin position="157"/>
        <end position="179"/>
    </location>
</feature>
<feature type="transmembrane region" description="Helical" evidence="2">
    <location>
        <begin position="222"/>
        <end position="243"/>
    </location>
</feature>
<feature type="transmembrane region" description="Helical" evidence="2">
    <location>
        <begin position="68"/>
        <end position="88"/>
    </location>
</feature>